<feature type="region of interest" description="Disordered" evidence="1">
    <location>
        <begin position="19"/>
        <end position="42"/>
    </location>
</feature>
<proteinExistence type="predicted"/>
<sequence length="322" mass="32781">MHALMDSFFDDDGLGGGNVGAGGGSGRGSGLPLSASQGPLSSPFSADAVAGFDRELTRPPATPLLPSTAVAGARWQQQQHLVSRVASAPFSPHTPQRRPPLPAARPVNGMVLSPPPGVGKPPPFQVKRTHSMPARLPAQRGAMNTVSAEAVLLGTPVPMAQQRLPPYCQPSRDLSVPMGTGIHGAGYPPPALSVRVVGHGNVPGPASDMHAIRAMDDSLRGTMSRLSGARAAALGGGWGGPGGTAWGRPRGGNVLHARPAAVQQQPGSMPPRPAPRLPFNLTSPGTGKVISQWPVAEPAPQRHVAQPAAGGVASSGTPFEAP</sequence>
<dbReference type="AlphaFoldDB" id="A0A7S3BMC4"/>
<evidence type="ECO:0000313" key="2">
    <source>
        <dbReference type="EMBL" id="CAE0139773.1"/>
    </source>
</evidence>
<evidence type="ECO:0000256" key="1">
    <source>
        <dbReference type="SAM" id="MobiDB-lite"/>
    </source>
</evidence>
<accession>A0A7S3BMC4</accession>
<organism evidence="2">
    <name type="scientific">Prasinoderma singulare</name>
    <dbReference type="NCBI Taxonomy" id="676789"/>
    <lineage>
        <taxon>Eukaryota</taxon>
        <taxon>Viridiplantae</taxon>
        <taxon>Prasinodermophyta</taxon>
        <taxon>Prasinodermophyceae</taxon>
        <taxon>Prasinodermales</taxon>
        <taxon>Prasinodermaceae</taxon>
        <taxon>Prasinoderma</taxon>
    </lineage>
</organism>
<name>A0A7S3BMC4_9VIRI</name>
<protein>
    <submittedName>
        <fullName evidence="2">Uncharacterized protein</fullName>
    </submittedName>
</protein>
<reference evidence="2" key="1">
    <citation type="submission" date="2021-01" db="EMBL/GenBank/DDBJ databases">
        <authorList>
            <person name="Corre E."/>
            <person name="Pelletier E."/>
            <person name="Niang G."/>
            <person name="Scheremetjew M."/>
            <person name="Finn R."/>
            <person name="Kale V."/>
            <person name="Holt S."/>
            <person name="Cochrane G."/>
            <person name="Meng A."/>
            <person name="Brown T."/>
            <person name="Cohen L."/>
        </authorList>
    </citation>
    <scope>NUCLEOTIDE SEQUENCE</scope>
    <source>
        <strain evidence="2">RCC927</strain>
    </source>
</reference>
<gene>
    <name evidence="2" type="ORF">PSIN1315_LOCUS7546</name>
</gene>
<dbReference type="EMBL" id="HBHY01011707">
    <property type="protein sequence ID" value="CAE0139773.1"/>
    <property type="molecule type" value="Transcribed_RNA"/>
</dbReference>
<feature type="compositionally biased region" description="Gly residues" evidence="1">
    <location>
        <begin position="19"/>
        <end position="29"/>
    </location>
</feature>
<feature type="region of interest" description="Disordered" evidence="1">
    <location>
        <begin position="295"/>
        <end position="322"/>
    </location>
</feature>